<keyword evidence="7" id="KW-0564">Palmitate</keyword>
<keyword evidence="6 10" id="KW-0732">Signal</keyword>
<feature type="domain" description="PBP" evidence="11">
    <location>
        <begin position="85"/>
        <end position="204"/>
    </location>
</feature>
<comment type="subunit">
    <text evidence="4">The complex is composed of two ATP-binding proteins (PstB), two transmembrane proteins (PstC and PstA) and a solute-binding protein (PstS).</text>
</comment>
<evidence type="ECO:0000256" key="4">
    <source>
        <dbReference type="ARBA" id="ARBA00011529"/>
    </source>
</evidence>
<evidence type="ECO:0000256" key="3">
    <source>
        <dbReference type="ARBA" id="ARBA00008725"/>
    </source>
</evidence>
<dbReference type="SUPFAM" id="SSF53850">
    <property type="entry name" value="Periplasmic binding protein-like II"/>
    <property type="match status" value="2"/>
</dbReference>
<dbReference type="PANTHER" id="PTHR30570:SF1">
    <property type="entry name" value="PHOSPHATE-BINDING PROTEIN PSTS"/>
    <property type="match status" value="1"/>
</dbReference>
<dbReference type="Pfam" id="PF12849">
    <property type="entry name" value="PBP_like_2"/>
    <property type="match status" value="2"/>
</dbReference>
<proteinExistence type="inferred from homology"/>
<dbReference type="HOGENOM" id="CLU_073531_0_0_9"/>
<evidence type="ECO:0000256" key="5">
    <source>
        <dbReference type="ARBA" id="ARBA00022592"/>
    </source>
</evidence>
<evidence type="ECO:0000256" key="6">
    <source>
        <dbReference type="ARBA" id="ARBA00022729"/>
    </source>
</evidence>
<feature type="region of interest" description="Disordered" evidence="9">
    <location>
        <begin position="37"/>
        <end position="75"/>
    </location>
</feature>
<protein>
    <submittedName>
        <fullName evidence="12">Putative Phosphate-binding protein PstS 2</fullName>
    </submittedName>
</protein>
<evidence type="ECO:0000256" key="7">
    <source>
        <dbReference type="ARBA" id="ARBA00023139"/>
    </source>
</evidence>
<comment type="subcellular location">
    <subcellularLocation>
        <location evidence="2">Cell membrane</location>
        <topology evidence="2">Lipid-anchor</topology>
    </subcellularLocation>
</comment>
<evidence type="ECO:0000259" key="11">
    <source>
        <dbReference type="Pfam" id="PF12849"/>
    </source>
</evidence>
<feature type="signal peptide" evidence="10">
    <location>
        <begin position="1"/>
        <end position="38"/>
    </location>
</feature>
<dbReference type="GO" id="GO:0005886">
    <property type="term" value="C:plasma membrane"/>
    <property type="evidence" value="ECO:0007669"/>
    <property type="project" value="UniProtKB-SubCell"/>
</dbReference>
<dbReference type="EMBL" id="ABYJ02000094">
    <property type="protein sequence ID" value="EEV01116.1"/>
    <property type="molecule type" value="Genomic_DNA"/>
</dbReference>
<comment type="caution">
    <text evidence="12">The sequence shown here is derived from an EMBL/GenBank/DDBJ whole genome shotgun (WGS) entry which is preliminary data.</text>
</comment>
<dbReference type="InterPro" id="IPR024370">
    <property type="entry name" value="PBP_domain"/>
</dbReference>
<evidence type="ECO:0000256" key="9">
    <source>
        <dbReference type="SAM" id="MobiDB-lite"/>
    </source>
</evidence>
<organism evidence="12 13">
    <name type="scientific">Roseburia intestinalis L1-82</name>
    <dbReference type="NCBI Taxonomy" id="536231"/>
    <lineage>
        <taxon>Bacteria</taxon>
        <taxon>Bacillati</taxon>
        <taxon>Bacillota</taxon>
        <taxon>Clostridia</taxon>
        <taxon>Lachnospirales</taxon>
        <taxon>Lachnospiraceae</taxon>
        <taxon>Roseburia</taxon>
    </lineage>
</organism>
<evidence type="ECO:0000256" key="8">
    <source>
        <dbReference type="ARBA" id="ARBA00023288"/>
    </source>
</evidence>
<dbReference type="PANTHER" id="PTHR30570">
    <property type="entry name" value="PERIPLASMIC PHOSPHATE BINDING COMPONENT OF PHOSPHATE ABC TRANSPORTER"/>
    <property type="match status" value="1"/>
</dbReference>
<sequence>MKKERIKKMKKKVMCMLLTGMMAASMIAGCGNSGNASANAGADTNTDASADAADSSADQSADVTPDTTAANSASAATGDFDNSEYINVVSREDGSGTRGAFIELFGVEEKNDAGEKIDNTTDEAIITNSTDVMLTTVSGDEYSIGYVSLGSLNDSVKAVSIDGAEATVDNIKSGDYTIARPFNIATKGTPSDVAQDFINFIMSADGQAVISDNKYIPVDDGAAAFESNGASGKVVVAGSSSVTPVMEKLKEAYVAVNSGAEIEIQESDSTTGMTAAMDGTCDIGMASRELKDSETEGGLTAAVIAMDGIAVIVNNDNPTTDLSKDTVKGIYTGEITSWDGVTE</sequence>
<dbReference type="GO" id="GO:0006817">
    <property type="term" value="P:phosphate ion transport"/>
    <property type="evidence" value="ECO:0007669"/>
    <property type="project" value="UniProtKB-KW"/>
</dbReference>
<evidence type="ECO:0000256" key="1">
    <source>
        <dbReference type="ARBA" id="ARBA00002841"/>
    </source>
</evidence>
<evidence type="ECO:0000256" key="2">
    <source>
        <dbReference type="ARBA" id="ARBA00004193"/>
    </source>
</evidence>
<comment type="function">
    <text evidence="1">Part of the ABC transporter complex PstSACB involved in phosphate import.</text>
</comment>
<dbReference type="PROSITE" id="PS51257">
    <property type="entry name" value="PROKAR_LIPOPROTEIN"/>
    <property type="match status" value="1"/>
</dbReference>
<evidence type="ECO:0000313" key="12">
    <source>
        <dbReference type="EMBL" id="EEV01116.1"/>
    </source>
</evidence>
<keyword evidence="5" id="KW-0813">Transport</keyword>
<evidence type="ECO:0000256" key="10">
    <source>
        <dbReference type="SAM" id="SignalP"/>
    </source>
</evidence>
<accession>C7GAU8</accession>
<dbReference type="Gene3D" id="3.40.190.10">
    <property type="entry name" value="Periplasmic binding protein-like II"/>
    <property type="match status" value="2"/>
</dbReference>
<comment type="similarity">
    <text evidence="3">Belongs to the PstS family.</text>
</comment>
<name>C7GAU8_9FIRM</name>
<keyword evidence="8" id="KW-0449">Lipoprotein</keyword>
<feature type="chain" id="PRO_5002977758" evidence="10">
    <location>
        <begin position="39"/>
        <end position="343"/>
    </location>
</feature>
<gene>
    <name evidence="12" type="ORF">ROSINTL182_07028</name>
</gene>
<dbReference type="Proteomes" id="UP000004828">
    <property type="component" value="Unassembled WGS sequence"/>
</dbReference>
<keyword evidence="5" id="KW-0592">Phosphate transport</keyword>
<evidence type="ECO:0000313" key="13">
    <source>
        <dbReference type="Proteomes" id="UP000004828"/>
    </source>
</evidence>
<reference evidence="12 13" key="1">
    <citation type="submission" date="2009-08" db="EMBL/GenBank/DDBJ databases">
        <authorList>
            <person name="Weinstock G."/>
            <person name="Sodergren E."/>
            <person name="Clifton S."/>
            <person name="Fulton L."/>
            <person name="Fulton B."/>
            <person name="Courtney L."/>
            <person name="Fronick C."/>
            <person name="Harrison M."/>
            <person name="Strong C."/>
            <person name="Farmer C."/>
            <person name="Delahaunty K."/>
            <person name="Markovic C."/>
            <person name="Hall O."/>
            <person name="Minx P."/>
            <person name="Tomlinson C."/>
            <person name="Mitreva M."/>
            <person name="Nelson J."/>
            <person name="Hou S."/>
            <person name="Wollam A."/>
            <person name="Pepin K.H."/>
            <person name="Johnson M."/>
            <person name="Bhonagiri V."/>
            <person name="Nash W.E."/>
            <person name="Warren W."/>
            <person name="Chinwalla A."/>
            <person name="Mardis E.R."/>
            <person name="Wilson R.K."/>
        </authorList>
    </citation>
    <scope>NUCLEOTIDE SEQUENCE [LARGE SCALE GENOMIC DNA]</scope>
    <source>
        <strain evidence="12 13">L1-82</strain>
    </source>
</reference>
<feature type="domain" description="PBP" evidence="11">
    <location>
        <begin position="226"/>
        <end position="339"/>
    </location>
</feature>
<dbReference type="InterPro" id="IPR050811">
    <property type="entry name" value="Phosphate_ABC_transporter"/>
</dbReference>
<dbReference type="AlphaFoldDB" id="C7GAU8"/>